<keyword evidence="1" id="KW-0689">Ribosomal protein</keyword>
<keyword evidence="2" id="KW-0687">Ribonucleoprotein</keyword>
<keyword evidence="4" id="KW-1185">Reference proteome</keyword>
<dbReference type="Gene3D" id="2.30.30.30">
    <property type="match status" value="1"/>
</dbReference>
<gene>
    <name evidence="3" type="ordered locus">Clos_0515</name>
</gene>
<evidence type="ECO:0000256" key="2">
    <source>
        <dbReference type="ARBA" id="ARBA00023274"/>
    </source>
</evidence>
<dbReference type="GO" id="GO:1990904">
    <property type="term" value="C:ribonucleoprotein complex"/>
    <property type="evidence" value="ECO:0007669"/>
    <property type="project" value="UniProtKB-KW"/>
</dbReference>
<dbReference type="InterPro" id="IPR008991">
    <property type="entry name" value="Translation_prot_SH3-like_sf"/>
</dbReference>
<dbReference type="RefSeq" id="WP_012158391.1">
    <property type="nucleotide sequence ID" value="NC_009922.1"/>
</dbReference>
<dbReference type="KEGG" id="aoe:Clos_0515"/>
<dbReference type="InterPro" id="IPR014722">
    <property type="entry name" value="Rib_uL2_dom2"/>
</dbReference>
<dbReference type="SUPFAM" id="SSF50104">
    <property type="entry name" value="Translation proteins SH3-like domain"/>
    <property type="match status" value="1"/>
</dbReference>
<dbReference type="AlphaFoldDB" id="A8MLG3"/>
<dbReference type="OrthoDB" id="1683515at2"/>
<name>A8MLG3_ALKOO</name>
<dbReference type="GO" id="GO:0005840">
    <property type="term" value="C:ribosome"/>
    <property type="evidence" value="ECO:0007669"/>
    <property type="project" value="UniProtKB-KW"/>
</dbReference>
<evidence type="ECO:0000256" key="1">
    <source>
        <dbReference type="ARBA" id="ARBA00022980"/>
    </source>
</evidence>
<sequence length="92" mass="10653">MELTDFNIGQIVQSKSGRDRGKYFIVFARLDEEHILIVDGSLRKVDQPKKKKIKHVAKVNRVSEETREAILNNKVVNDAFVRRELKKLGFNS</sequence>
<dbReference type="Proteomes" id="UP000000269">
    <property type="component" value="Chromosome"/>
</dbReference>
<dbReference type="STRING" id="350688.Clos_0515"/>
<organism evidence="3 4">
    <name type="scientific">Alkaliphilus oremlandii (strain OhILAs)</name>
    <name type="common">Clostridium oremlandii (strain OhILAs)</name>
    <dbReference type="NCBI Taxonomy" id="350688"/>
    <lineage>
        <taxon>Bacteria</taxon>
        <taxon>Bacillati</taxon>
        <taxon>Bacillota</taxon>
        <taxon>Clostridia</taxon>
        <taxon>Peptostreptococcales</taxon>
        <taxon>Natronincolaceae</taxon>
        <taxon>Alkaliphilus</taxon>
    </lineage>
</organism>
<evidence type="ECO:0000313" key="3">
    <source>
        <dbReference type="EMBL" id="ABW18077.1"/>
    </source>
</evidence>
<dbReference type="InterPro" id="IPR041985">
    <property type="entry name" value="Ribosomal_eL14_KOW"/>
</dbReference>
<dbReference type="CDD" id="cd06088">
    <property type="entry name" value="KOW_RPL14"/>
    <property type="match status" value="1"/>
</dbReference>
<dbReference type="EMBL" id="CP000853">
    <property type="protein sequence ID" value="ABW18077.1"/>
    <property type="molecule type" value="Genomic_DNA"/>
</dbReference>
<protein>
    <recommendedName>
        <fullName evidence="5">RNA-binding protein</fullName>
    </recommendedName>
</protein>
<evidence type="ECO:0008006" key="5">
    <source>
        <dbReference type="Google" id="ProtNLM"/>
    </source>
</evidence>
<dbReference type="eggNOG" id="COG2163">
    <property type="taxonomic scope" value="Bacteria"/>
</dbReference>
<proteinExistence type="predicted"/>
<dbReference type="HOGENOM" id="CLU_168121_0_0_9"/>
<reference evidence="4" key="1">
    <citation type="submission" date="2007-10" db="EMBL/GenBank/DDBJ databases">
        <title>Complete genome of Alkaliphilus oremlandii OhILAs.</title>
        <authorList>
            <person name="Copeland A."/>
            <person name="Lucas S."/>
            <person name="Lapidus A."/>
            <person name="Barry K."/>
            <person name="Detter J.C."/>
            <person name="Glavina del Rio T."/>
            <person name="Hammon N."/>
            <person name="Israni S."/>
            <person name="Dalin E."/>
            <person name="Tice H."/>
            <person name="Pitluck S."/>
            <person name="Chain P."/>
            <person name="Malfatti S."/>
            <person name="Shin M."/>
            <person name="Vergez L."/>
            <person name="Schmutz J."/>
            <person name="Larimer F."/>
            <person name="Land M."/>
            <person name="Hauser L."/>
            <person name="Kyrpides N."/>
            <person name="Mikhailova N."/>
            <person name="Stolz J.F."/>
            <person name="Dawson A."/>
            <person name="Fisher E."/>
            <person name="Crable B."/>
            <person name="Perera E."/>
            <person name="Lisak J."/>
            <person name="Ranganathan M."/>
            <person name="Basu P."/>
            <person name="Richardson P."/>
        </authorList>
    </citation>
    <scope>NUCLEOTIDE SEQUENCE [LARGE SCALE GENOMIC DNA]</scope>
    <source>
        <strain evidence="4">OhILAs</strain>
    </source>
</reference>
<evidence type="ECO:0000313" key="4">
    <source>
        <dbReference type="Proteomes" id="UP000000269"/>
    </source>
</evidence>
<accession>A8MLG3</accession>